<evidence type="ECO:0000256" key="4">
    <source>
        <dbReference type="ARBA" id="ARBA00022840"/>
    </source>
</evidence>
<feature type="domain" description="ABC transporter" evidence="8">
    <location>
        <begin position="327"/>
        <end position="556"/>
    </location>
</feature>
<dbReference type="Pfam" id="PF00005">
    <property type="entry name" value="ABC_tran"/>
    <property type="match status" value="1"/>
</dbReference>
<dbReference type="RefSeq" id="WP_118918919.1">
    <property type="nucleotide sequence ID" value="NZ_QWEG01000001.1"/>
</dbReference>
<dbReference type="EMBL" id="QWEG01000001">
    <property type="protein sequence ID" value="RHW43311.1"/>
    <property type="molecule type" value="Genomic_DNA"/>
</dbReference>
<reference evidence="10 11" key="1">
    <citation type="journal article" date="2017" name="Int. J. Syst. Evol. Microbiol.">
        <title>Bacillus notoginsengisoli sp. nov., a novel bacterium isolated from the rhizosphere of Panax notoginseng.</title>
        <authorList>
            <person name="Zhang M.Y."/>
            <person name="Cheng J."/>
            <person name="Cai Y."/>
            <person name="Zhang T.Y."/>
            <person name="Wu Y.Y."/>
            <person name="Manikprabhu D."/>
            <person name="Li W.J."/>
            <person name="Zhang Y.X."/>
        </authorList>
    </citation>
    <scope>NUCLEOTIDE SEQUENCE [LARGE SCALE GENOMIC DNA]</scope>
    <source>
        <strain evidence="10 11">JCM 30743</strain>
    </source>
</reference>
<sequence length="557" mass="63177">MKFFKIDFQLIGLLLINLMISIVSILFPLSLMKITDYLIKGNLNKFYYFLSLAFVSIAIQMTLTYFGGKINNSYIKNRLISIREKIYNSLMKSDYATFKRKKKDEYLSLILTNTQLLENDYYKSLLNVITKAILLTTSLITLFILNSLITVSLLIIFGLISVFPLLFSNKIVKLQKEFISSTEEHTRSLAESLSGFEVIKVNRITKPLMEKYKAVIEEMEHTGMKLGNTIILANVVFGSSTMLLFLLIFLIGGYSVSQGTLTIGTLIATTQLLMYVIEPAISITQEINTIKSSKPIREKITEIVFSDKEEKYIDESFFPLKEDVCEIRLDKVCYKYPGENMNVLNNFSYSFKKGKKYAIIGGNGSGKSTLLKIIANLITDYSGNIHINSHDMKVVFIENIGYIDQYNFLFNASILDNLLLFNENKIRMREVEALFERKFFAPLLTTHNEGLNFIVGDNGENLSGGQKQKICIARALLKNPSILLLDEPNSALDVESSNQIEGILGELNDILCIMVTHKLDESLKEFDEILVLENGQLINHGSYEKVFLDKSLLVPVS</sequence>
<evidence type="ECO:0000313" key="11">
    <source>
        <dbReference type="Proteomes" id="UP000284416"/>
    </source>
</evidence>
<comment type="caution">
    <text evidence="10">The sequence shown here is derived from an EMBL/GenBank/DDBJ whole genome shotgun (WGS) entry which is preliminary data.</text>
</comment>
<dbReference type="SUPFAM" id="SSF90123">
    <property type="entry name" value="ABC transporter transmembrane region"/>
    <property type="match status" value="1"/>
</dbReference>
<evidence type="ECO:0000256" key="2">
    <source>
        <dbReference type="ARBA" id="ARBA00022692"/>
    </source>
</evidence>
<feature type="transmembrane region" description="Helical" evidence="7">
    <location>
        <begin position="151"/>
        <end position="167"/>
    </location>
</feature>
<dbReference type="CDD" id="cd07346">
    <property type="entry name" value="ABC_6TM_exporters"/>
    <property type="match status" value="1"/>
</dbReference>
<gene>
    <name evidence="10" type="ORF">D1B31_01165</name>
</gene>
<dbReference type="PROSITE" id="PS00211">
    <property type="entry name" value="ABC_TRANSPORTER_1"/>
    <property type="match status" value="1"/>
</dbReference>
<dbReference type="InterPro" id="IPR027417">
    <property type="entry name" value="P-loop_NTPase"/>
</dbReference>
<dbReference type="AlphaFoldDB" id="A0A417Z059"/>
<keyword evidence="4 10" id="KW-0067">ATP-binding</keyword>
<feature type="transmembrane region" description="Helical" evidence="7">
    <location>
        <begin position="46"/>
        <end position="68"/>
    </location>
</feature>
<dbReference type="InterPro" id="IPR039421">
    <property type="entry name" value="Type_1_exporter"/>
</dbReference>
<keyword evidence="6 7" id="KW-0472">Membrane</keyword>
<dbReference type="GO" id="GO:0016887">
    <property type="term" value="F:ATP hydrolysis activity"/>
    <property type="evidence" value="ECO:0007669"/>
    <property type="project" value="InterPro"/>
</dbReference>
<evidence type="ECO:0000256" key="5">
    <source>
        <dbReference type="ARBA" id="ARBA00022989"/>
    </source>
</evidence>
<evidence type="ECO:0000259" key="8">
    <source>
        <dbReference type="PROSITE" id="PS50893"/>
    </source>
</evidence>
<feature type="transmembrane region" description="Helical" evidence="7">
    <location>
        <begin position="12"/>
        <end position="34"/>
    </location>
</feature>
<evidence type="ECO:0000256" key="3">
    <source>
        <dbReference type="ARBA" id="ARBA00022741"/>
    </source>
</evidence>
<keyword evidence="5 7" id="KW-1133">Transmembrane helix</keyword>
<dbReference type="OrthoDB" id="9770415at2"/>
<dbReference type="Pfam" id="PF00664">
    <property type="entry name" value="ABC_membrane"/>
    <property type="match status" value="1"/>
</dbReference>
<dbReference type="GO" id="GO:0005886">
    <property type="term" value="C:plasma membrane"/>
    <property type="evidence" value="ECO:0007669"/>
    <property type="project" value="UniProtKB-SubCell"/>
</dbReference>
<keyword evidence="2 7" id="KW-0812">Transmembrane</keyword>
<feature type="transmembrane region" description="Helical" evidence="7">
    <location>
        <begin position="229"/>
        <end position="252"/>
    </location>
</feature>
<evidence type="ECO:0000313" key="10">
    <source>
        <dbReference type="EMBL" id="RHW43311.1"/>
    </source>
</evidence>
<evidence type="ECO:0000256" key="1">
    <source>
        <dbReference type="ARBA" id="ARBA00004651"/>
    </source>
</evidence>
<dbReference type="PROSITE" id="PS50893">
    <property type="entry name" value="ABC_TRANSPORTER_2"/>
    <property type="match status" value="1"/>
</dbReference>
<dbReference type="PROSITE" id="PS50929">
    <property type="entry name" value="ABC_TM1F"/>
    <property type="match status" value="1"/>
</dbReference>
<dbReference type="InterPro" id="IPR036640">
    <property type="entry name" value="ABC1_TM_sf"/>
</dbReference>
<organism evidence="10 11">
    <name type="scientific">Neobacillus notoginsengisoli</name>
    <dbReference type="NCBI Taxonomy" id="1578198"/>
    <lineage>
        <taxon>Bacteria</taxon>
        <taxon>Bacillati</taxon>
        <taxon>Bacillota</taxon>
        <taxon>Bacilli</taxon>
        <taxon>Bacillales</taxon>
        <taxon>Bacillaceae</taxon>
        <taxon>Neobacillus</taxon>
    </lineage>
</organism>
<keyword evidence="3" id="KW-0547">Nucleotide-binding</keyword>
<comment type="subcellular location">
    <subcellularLocation>
        <location evidence="1">Cell membrane</location>
        <topology evidence="1">Multi-pass membrane protein</topology>
    </subcellularLocation>
</comment>
<feature type="transmembrane region" description="Helical" evidence="7">
    <location>
        <begin position="125"/>
        <end position="145"/>
    </location>
</feature>
<dbReference type="InterPro" id="IPR011527">
    <property type="entry name" value="ABC1_TM_dom"/>
</dbReference>
<dbReference type="PANTHER" id="PTHR43394:SF1">
    <property type="entry name" value="ATP-BINDING CASSETTE SUB-FAMILY B MEMBER 10, MITOCHONDRIAL"/>
    <property type="match status" value="1"/>
</dbReference>
<evidence type="ECO:0000256" key="7">
    <source>
        <dbReference type="SAM" id="Phobius"/>
    </source>
</evidence>
<dbReference type="Gene3D" id="1.20.1560.10">
    <property type="entry name" value="ABC transporter type 1, transmembrane domain"/>
    <property type="match status" value="1"/>
</dbReference>
<dbReference type="InterPro" id="IPR003439">
    <property type="entry name" value="ABC_transporter-like_ATP-bd"/>
</dbReference>
<evidence type="ECO:0000256" key="6">
    <source>
        <dbReference type="ARBA" id="ARBA00023136"/>
    </source>
</evidence>
<proteinExistence type="predicted"/>
<evidence type="ECO:0000259" key="9">
    <source>
        <dbReference type="PROSITE" id="PS50929"/>
    </source>
</evidence>
<dbReference type="GO" id="GO:0015421">
    <property type="term" value="F:ABC-type oligopeptide transporter activity"/>
    <property type="evidence" value="ECO:0007669"/>
    <property type="project" value="TreeGrafter"/>
</dbReference>
<protein>
    <submittedName>
        <fullName evidence="10">ABC transporter ATP-binding protein</fullName>
    </submittedName>
</protein>
<dbReference type="GO" id="GO:0005524">
    <property type="term" value="F:ATP binding"/>
    <property type="evidence" value="ECO:0007669"/>
    <property type="project" value="UniProtKB-KW"/>
</dbReference>
<dbReference type="Gene3D" id="3.40.50.300">
    <property type="entry name" value="P-loop containing nucleotide triphosphate hydrolases"/>
    <property type="match status" value="1"/>
</dbReference>
<dbReference type="SUPFAM" id="SSF52540">
    <property type="entry name" value="P-loop containing nucleoside triphosphate hydrolases"/>
    <property type="match status" value="1"/>
</dbReference>
<name>A0A417Z059_9BACI</name>
<keyword evidence="11" id="KW-1185">Reference proteome</keyword>
<dbReference type="InterPro" id="IPR003593">
    <property type="entry name" value="AAA+_ATPase"/>
</dbReference>
<dbReference type="InterPro" id="IPR017871">
    <property type="entry name" value="ABC_transporter-like_CS"/>
</dbReference>
<accession>A0A417Z059</accession>
<feature type="domain" description="ABC transmembrane type-1" evidence="9">
    <location>
        <begin position="11"/>
        <end position="292"/>
    </location>
</feature>
<dbReference type="PANTHER" id="PTHR43394">
    <property type="entry name" value="ATP-DEPENDENT PERMEASE MDL1, MITOCHONDRIAL"/>
    <property type="match status" value="1"/>
</dbReference>
<dbReference type="CDD" id="cd03228">
    <property type="entry name" value="ABCC_MRP_Like"/>
    <property type="match status" value="1"/>
</dbReference>
<dbReference type="SMART" id="SM00382">
    <property type="entry name" value="AAA"/>
    <property type="match status" value="1"/>
</dbReference>
<dbReference type="Proteomes" id="UP000284416">
    <property type="component" value="Unassembled WGS sequence"/>
</dbReference>